<feature type="binding site" evidence="7">
    <location>
        <position position="74"/>
    </location>
    <ligand>
        <name>substrate</name>
    </ligand>
</feature>
<evidence type="ECO:0000256" key="7">
    <source>
        <dbReference type="HAMAP-Rule" id="MF_01405"/>
    </source>
</evidence>
<comment type="subunit">
    <text evidence="7">Homodimer.</text>
</comment>
<evidence type="ECO:0000256" key="2">
    <source>
        <dbReference type="ARBA" id="ARBA00022723"/>
    </source>
</evidence>
<dbReference type="Gene3D" id="3.90.950.10">
    <property type="match status" value="1"/>
</dbReference>
<feature type="binding site" evidence="7">
    <location>
        <begin position="154"/>
        <end position="157"/>
    </location>
    <ligand>
        <name>substrate</name>
    </ligand>
</feature>
<keyword evidence="2 7" id="KW-0479">Metal-binding</keyword>
<comment type="caution">
    <text evidence="9">The sequence shown here is derived from an EMBL/GenBank/DDBJ whole genome shotgun (WGS) entry which is preliminary data.</text>
</comment>
<gene>
    <name evidence="9" type="ORF">GCM10008905_03980</name>
</gene>
<feature type="binding site" evidence="7">
    <location>
        <begin position="8"/>
        <end position="13"/>
    </location>
    <ligand>
        <name>substrate</name>
    </ligand>
</feature>
<comment type="catalytic activity">
    <reaction evidence="7">
        <text>dITP + H2O = dIMP + diphosphate + H(+)</text>
        <dbReference type="Rhea" id="RHEA:28342"/>
        <dbReference type="ChEBI" id="CHEBI:15377"/>
        <dbReference type="ChEBI" id="CHEBI:15378"/>
        <dbReference type="ChEBI" id="CHEBI:33019"/>
        <dbReference type="ChEBI" id="CHEBI:61194"/>
        <dbReference type="ChEBI" id="CHEBI:61382"/>
        <dbReference type="EC" id="3.6.1.66"/>
    </reaction>
</comment>
<comment type="catalytic activity">
    <reaction evidence="7">
        <text>XTP + H2O = XMP + diphosphate + H(+)</text>
        <dbReference type="Rhea" id="RHEA:28610"/>
        <dbReference type="ChEBI" id="CHEBI:15377"/>
        <dbReference type="ChEBI" id="CHEBI:15378"/>
        <dbReference type="ChEBI" id="CHEBI:33019"/>
        <dbReference type="ChEBI" id="CHEBI:57464"/>
        <dbReference type="ChEBI" id="CHEBI:61314"/>
        <dbReference type="EC" id="3.6.1.66"/>
    </reaction>
</comment>
<dbReference type="EC" id="3.6.1.66" evidence="7"/>
<feature type="binding site" evidence="7">
    <location>
        <position position="177"/>
    </location>
    <ligand>
        <name>substrate</name>
    </ligand>
</feature>
<name>A0ABP3TWB4_9CLOT</name>
<comment type="cofactor">
    <cofactor evidence="7">
        <name>Mg(2+)</name>
        <dbReference type="ChEBI" id="CHEBI:18420"/>
    </cofactor>
    <text evidence="7">Binds 1 Mg(2+) ion per subunit.</text>
</comment>
<feature type="active site" description="Proton acceptor" evidence="7">
    <location>
        <position position="73"/>
    </location>
</feature>
<dbReference type="NCBIfam" id="NF011397">
    <property type="entry name" value="PRK14822.1"/>
    <property type="match status" value="1"/>
</dbReference>
<dbReference type="Proteomes" id="UP001500339">
    <property type="component" value="Unassembled WGS sequence"/>
</dbReference>
<dbReference type="InterPro" id="IPR020922">
    <property type="entry name" value="dITP/XTP_pyrophosphatase"/>
</dbReference>
<dbReference type="EMBL" id="BAAACF010000001">
    <property type="protein sequence ID" value="GAA0717921.1"/>
    <property type="molecule type" value="Genomic_DNA"/>
</dbReference>
<dbReference type="NCBIfam" id="TIGR00042">
    <property type="entry name" value="RdgB/HAM1 family non-canonical purine NTP pyrophosphatase"/>
    <property type="match status" value="1"/>
</dbReference>
<comment type="catalytic activity">
    <reaction evidence="7">
        <text>ITP + H2O = IMP + diphosphate + H(+)</text>
        <dbReference type="Rhea" id="RHEA:29399"/>
        <dbReference type="ChEBI" id="CHEBI:15377"/>
        <dbReference type="ChEBI" id="CHEBI:15378"/>
        <dbReference type="ChEBI" id="CHEBI:33019"/>
        <dbReference type="ChEBI" id="CHEBI:58053"/>
        <dbReference type="ChEBI" id="CHEBI:61402"/>
        <dbReference type="EC" id="3.6.1.66"/>
    </reaction>
</comment>
<evidence type="ECO:0000256" key="4">
    <source>
        <dbReference type="ARBA" id="ARBA00022801"/>
    </source>
</evidence>
<accession>A0ABP3TWB4</accession>
<keyword evidence="10" id="KW-1185">Reference proteome</keyword>
<evidence type="ECO:0000256" key="6">
    <source>
        <dbReference type="ARBA" id="ARBA00023080"/>
    </source>
</evidence>
<dbReference type="HAMAP" id="MF_01405">
    <property type="entry name" value="Non_canon_purine_NTPase"/>
    <property type="match status" value="1"/>
</dbReference>
<sequence length="201" mass="22831">MKKLVIASNNKNKIKEIKEILGRLNIHVISLNEAGIDIDVEETGESFIENSYIKAKAIFNLVKDKGYMVLADDSGLSVEALGGAPGIYSARFAGEHGNDKKNNEKLLREMKNMENRKGKFICAMSLIIDENNSIKVQGEIEGIILEEERGKNGFGYDPLFYYPQYEVSFGEMNGELKNNISHRREALNMLEREIKDYFQEE</sequence>
<keyword evidence="3 7" id="KW-0547">Nucleotide-binding</keyword>
<dbReference type="InterPro" id="IPR002637">
    <property type="entry name" value="RdgB/HAM1"/>
</dbReference>
<protein>
    <recommendedName>
        <fullName evidence="7">dITP/XTP pyrophosphatase</fullName>
        <ecNumber evidence="7">3.6.1.66</ecNumber>
    </recommendedName>
    <alternativeName>
        <fullName evidence="7">Non-canonical purine NTP pyrophosphatase</fullName>
    </alternativeName>
    <alternativeName>
        <fullName evidence="7">Non-standard purine NTP pyrophosphatase</fullName>
    </alternativeName>
    <alternativeName>
        <fullName evidence="7">Nucleoside-triphosphate diphosphatase</fullName>
    </alternativeName>
    <alternativeName>
        <fullName evidence="7">Nucleoside-triphosphate pyrophosphatase</fullName>
        <shortName evidence="7">NTPase</shortName>
    </alternativeName>
</protein>
<evidence type="ECO:0000256" key="5">
    <source>
        <dbReference type="ARBA" id="ARBA00022842"/>
    </source>
</evidence>
<organism evidence="9 10">
    <name type="scientific">Clostridium malenominatum</name>
    <dbReference type="NCBI Taxonomy" id="1539"/>
    <lineage>
        <taxon>Bacteria</taxon>
        <taxon>Bacillati</taxon>
        <taxon>Bacillota</taxon>
        <taxon>Clostridia</taxon>
        <taxon>Eubacteriales</taxon>
        <taxon>Clostridiaceae</taxon>
        <taxon>Clostridium</taxon>
    </lineage>
</organism>
<proteinExistence type="inferred from homology"/>
<keyword evidence="6 7" id="KW-0546">Nucleotide metabolism</keyword>
<evidence type="ECO:0000313" key="9">
    <source>
        <dbReference type="EMBL" id="GAA0717921.1"/>
    </source>
</evidence>
<evidence type="ECO:0000313" key="10">
    <source>
        <dbReference type="Proteomes" id="UP001500339"/>
    </source>
</evidence>
<evidence type="ECO:0000256" key="3">
    <source>
        <dbReference type="ARBA" id="ARBA00022741"/>
    </source>
</evidence>
<feature type="binding site" evidence="7">
    <location>
        <position position="41"/>
    </location>
    <ligand>
        <name>Mg(2+)</name>
        <dbReference type="ChEBI" id="CHEBI:18420"/>
    </ligand>
</feature>
<feature type="binding site" evidence="7">
    <location>
        <begin position="182"/>
        <end position="183"/>
    </location>
    <ligand>
        <name>substrate</name>
    </ligand>
</feature>
<evidence type="ECO:0000256" key="1">
    <source>
        <dbReference type="ARBA" id="ARBA00008023"/>
    </source>
</evidence>
<evidence type="ECO:0000256" key="8">
    <source>
        <dbReference type="RuleBase" id="RU003781"/>
    </source>
</evidence>
<comment type="similarity">
    <text evidence="1 7 8">Belongs to the HAM1 NTPase family.</text>
</comment>
<dbReference type="PANTHER" id="PTHR11067:SF9">
    <property type="entry name" value="INOSINE TRIPHOSPHATE PYROPHOSPHATASE"/>
    <property type="match status" value="1"/>
</dbReference>
<reference evidence="10" key="1">
    <citation type="journal article" date="2019" name="Int. J. Syst. Evol. Microbiol.">
        <title>The Global Catalogue of Microorganisms (GCM) 10K type strain sequencing project: providing services to taxonomists for standard genome sequencing and annotation.</title>
        <authorList>
            <consortium name="The Broad Institute Genomics Platform"/>
            <consortium name="The Broad Institute Genome Sequencing Center for Infectious Disease"/>
            <person name="Wu L."/>
            <person name="Ma J."/>
        </authorList>
    </citation>
    <scope>NUCLEOTIDE SEQUENCE [LARGE SCALE GENOMIC DNA]</scope>
    <source>
        <strain evidence="10">JCM 1405</strain>
    </source>
</reference>
<dbReference type="InterPro" id="IPR029001">
    <property type="entry name" value="ITPase-like_fam"/>
</dbReference>
<dbReference type="SUPFAM" id="SSF52972">
    <property type="entry name" value="ITPase-like"/>
    <property type="match status" value="1"/>
</dbReference>
<comment type="function">
    <text evidence="7">Pyrophosphatase that catalyzes the hydrolysis of nucleoside triphosphates to their monophosphate derivatives, with a high preference for the non-canonical purine nucleotides XTP (xanthosine triphosphate), dITP (deoxyinosine triphosphate) and ITP. Seems to function as a house-cleaning enzyme that removes non-canonical purine nucleotides from the nucleotide pool, thus preventing their incorporation into DNA/RNA and avoiding chromosomal lesions.</text>
</comment>
<dbReference type="Pfam" id="PF01725">
    <property type="entry name" value="Ham1p_like"/>
    <property type="match status" value="1"/>
</dbReference>
<dbReference type="CDD" id="cd00515">
    <property type="entry name" value="HAM1"/>
    <property type="match status" value="1"/>
</dbReference>
<keyword evidence="5 7" id="KW-0460">Magnesium</keyword>
<feature type="binding site" evidence="7">
    <location>
        <position position="73"/>
    </location>
    <ligand>
        <name>Mg(2+)</name>
        <dbReference type="ChEBI" id="CHEBI:18420"/>
    </ligand>
</feature>
<dbReference type="RefSeq" id="WP_343765969.1">
    <property type="nucleotide sequence ID" value="NZ_BAAACF010000001.1"/>
</dbReference>
<keyword evidence="4 7" id="KW-0378">Hydrolase</keyword>
<dbReference type="PANTHER" id="PTHR11067">
    <property type="entry name" value="INOSINE TRIPHOSPHATE PYROPHOSPHATASE/HAM1 PROTEIN"/>
    <property type="match status" value="1"/>
</dbReference>